<sequence length="501" mass="57569">MAPWHEVLETPAKPELEPTLPHFYDPHGGARQQIEDEIHRLEEQLQQLRVQRNSLLPISSLPTEILIRIFESRQPHEQYNLTKYLLPMTWVCHHWRIVALSYAPLWAHINDSNLYWALHSLARSKEAKLTASFEVSGKVALNVIDALSSHIHRIRLIKFEFEVNHTLGEFWSQPAPALEELQLRDVDIPIRLFSGVTPSLRKLILTECSFKFTPDALPLSNLVSLTLVDPKKEIPIEVVLRTLSFLQSLEQLSLTRVLHLPKSNSQSQVVHLRDLRNLQLFSEALPAAVYFLEHIDIPLSAQLSLRVVANGNERQFIDLLTGFRRIHDYEIALTYNRGCLMIDGVTQVPNSGPFEVSLYHRLSWTGVHPLLLDLPIHHLQTLIISDDLPEVWTSIDSTFPNLQNLCLRSRRTIASFIQFIALSATYDDHDFPLPNLRVLEIETAGVRIDVVPRNTARKFYNALRVRKAQGIPLIRLETDMDIFEFPALNEVIDEFVIVGYR</sequence>
<dbReference type="EMBL" id="ML208339">
    <property type="protein sequence ID" value="TFK69004.1"/>
    <property type="molecule type" value="Genomic_DNA"/>
</dbReference>
<proteinExistence type="predicted"/>
<keyword evidence="2" id="KW-1185">Reference proteome</keyword>
<reference evidence="1 2" key="1">
    <citation type="journal article" date="2019" name="Nat. Ecol. Evol.">
        <title>Megaphylogeny resolves global patterns of mushroom evolution.</title>
        <authorList>
            <person name="Varga T."/>
            <person name="Krizsan K."/>
            <person name="Foldi C."/>
            <person name="Dima B."/>
            <person name="Sanchez-Garcia M."/>
            <person name="Sanchez-Ramirez S."/>
            <person name="Szollosi G.J."/>
            <person name="Szarkandi J.G."/>
            <person name="Papp V."/>
            <person name="Albert L."/>
            <person name="Andreopoulos W."/>
            <person name="Angelini C."/>
            <person name="Antonin V."/>
            <person name="Barry K.W."/>
            <person name="Bougher N.L."/>
            <person name="Buchanan P."/>
            <person name="Buyck B."/>
            <person name="Bense V."/>
            <person name="Catcheside P."/>
            <person name="Chovatia M."/>
            <person name="Cooper J."/>
            <person name="Damon W."/>
            <person name="Desjardin D."/>
            <person name="Finy P."/>
            <person name="Geml J."/>
            <person name="Haridas S."/>
            <person name="Hughes K."/>
            <person name="Justo A."/>
            <person name="Karasinski D."/>
            <person name="Kautmanova I."/>
            <person name="Kiss B."/>
            <person name="Kocsube S."/>
            <person name="Kotiranta H."/>
            <person name="LaButti K.M."/>
            <person name="Lechner B.E."/>
            <person name="Liimatainen K."/>
            <person name="Lipzen A."/>
            <person name="Lukacs Z."/>
            <person name="Mihaltcheva S."/>
            <person name="Morgado L.N."/>
            <person name="Niskanen T."/>
            <person name="Noordeloos M.E."/>
            <person name="Ohm R.A."/>
            <person name="Ortiz-Santana B."/>
            <person name="Ovrebo C."/>
            <person name="Racz N."/>
            <person name="Riley R."/>
            <person name="Savchenko A."/>
            <person name="Shiryaev A."/>
            <person name="Soop K."/>
            <person name="Spirin V."/>
            <person name="Szebenyi C."/>
            <person name="Tomsovsky M."/>
            <person name="Tulloss R.E."/>
            <person name="Uehling J."/>
            <person name="Grigoriev I.V."/>
            <person name="Vagvolgyi C."/>
            <person name="Papp T."/>
            <person name="Martin F.M."/>
            <person name="Miettinen O."/>
            <person name="Hibbett D.S."/>
            <person name="Nagy L.G."/>
        </authorList>
    </citation>
    <scope>NUCLEOTIDE SEQUENCE [LARGE SCALE GENOMIC DNA]</scope>
    <source>
        <strain evidence="1 2">NL-1719</strain>
    </source>
</reference>
<evidence type="ECO:0000313" key="2">
    <source>
        <dbReference type="Proteomes" id="UP000308600"/>
    </source>
</evidence>
<organism evidence="1 2">
    <name type="scientific">Pluteus cervinus</name>
    <dbReference type="NCBI Taxonomy" id="181527"/>
    <lineage>
        <taxon>Eukaryota</taxon>
        <taxon>Fungi</taxon>
        <taxon>Dikarya</taxon>
        <taxon>Basidiomycota</taxon>
        <taxon>Agaricomycotina</taxon>
        <taxon>Agaricomycetes</taxon>
        <taxon>Agaricomycetidae</taxon>
        <taxon>Agaricales</taxon>
        <taxon>Pluteineae</taxon>
        <taxon>Pluteaceae</taxon>
        <taxon>Pluteus</taxon>
    </lineage>
</organism>
<dbReference type="Proteomes" id="UP000308600">
    <property type="component" value="Unassembled WGS sequence"/>
</dbReference>
<gene>
    <name evidence="1" type="ORF">BDN72DRAFT_841086</name>
</gene>
<accession>A0ACD3AUP2</accession>
<name>A0ACD3AUP2_9AGAR</name>
<protein>
    <submittedName>
        <fullName evidence="1">Uncharacterized protein</fullName>
    </submittedName>
</protein>
<evidence type="ECO:0000313" key="1">
    <source>
        <dbReference type="EMBL" id="TFK69004.1"/>
    </source>
</evidence>